<proteinExistence type="predicted"/>
<dbReference type="Proteomes" id="UP000589626">
    <property type="component" value="Unassembled WGS sequence"/>
</dbReference>
<gene>
    <name evidence="1" type="ORF">FHU40_005499</name>
</gene>
<protein>
    <submittedName>
        <fullName evidence="1">Uncharacterized protein</fullName>
    </submittedName>
</protein>
<dbReference type="AlphaFoldDB" id="A0A7W4W1G5"/>
<reference evidence="1 2" key="1">
    <citation type="submission" date="2020-08" db="EMBL/GenBank/DDBJ databases">
        <title>Sequencing the genomes of 1000 actinobacteria strains.</title>
        <authorList>
            <person name="Klenk H.-P."/>
        </authorList>
    </citation>
    <scope>NUCLEOTIDE SEQUENCE [LARGE SCALE GENOMIC DNA]</scope>
    <source>
        <strain evidence="1 2">DSM 105498</strain>
    </source>
</reference>
<dbReference type="EMBL" id="JACHWR010000015">
    <property type="protein sequence ID" value="MBB3045639.1"/>
    <property type="molecule type" value="Genomic_DNA"/>
</dbReference>
<keyword evidence="2" id="KW-1185">Reference proteome</keyword>
<name>A0A7W4W1G5_9ACTN</name>
<accession>A0A7W4W1G5</accession>
<sequence length="75" mass="8128">MATSKSRRGRGKKRRARACGSKVAYAKEAAIATAVALTKKAGVRFNAYKCPFCHLPSGACAWHVGHQATPRRRLS</sequence>
<organism evidence="1 2">
    <name type="scientific">Nocardioides soli</name>
    <dbReference type="NCBI Taxonomy" id="1036020"/>
    <lineage>
        <taxon>Bacteria</taxon>
        <taxon>Bacillati</taxon>
        <taxon>Actinomycetota</taxon>
        <taxon>Actinomycetes</taxon>
        <taxon>Propionibacteriales</taxon>
        <taxon>Nocardioidaceae</taxon>
        <taxon>Nocardioides</taxon>
    </lineage>
</organism>
<comment type="caution">
    <text evidence="1">The sequence shown here is derived from an EMBL/GenBank/DDBJ whole genome shotgun (WGS) entry which is preliminary data.</text>
</comment>
<dbReference type="RefSeq" id="WP_183595605.1">
    <property type="nucleotide sequence ID" value="NZ_JACHWR010000015.1"/>
</dbReference>
<evidence type="ECO:0000313" key="1">
    <source>
        <dbReference type="EMBL" id="MBB3045639.1"/>
    </source>
</evidence>
<evidence type="ECO:0000313" key="2">
    <source>
        <dbReference type="Proteomes" id="UP000589626"/>
    </source>
</evidence>